<dbReference type="GO" id="GO:0042274">
    <property type="term" value="P:ribosomal small subunit biogenesis"/>
    <property type="evidence" value="ECO:0007669"/>
    <property type="project" value="UniProtKB-ARBA"/>
</dbReference>
<dbReference type="SUPFAM" id="SSF52540">
    <property type="entry name" value="P-loop containing nucleoside triphosphate hydrolases"/>
    <property type="match status" value="1"/>
</dbReference>
<feature type="domain" description="Bms1-type G" evidence="12">
    <location>
        <begin position="81"/>
        <end position="245"/>
    </location>
</feature>
<feature type="region of interest" description="Disordered" evidence="11">
    <location>
        <begin position="1"/>
        <end position="43"/>
    </location>
</feature>
<evidence type="ECO:0000256" key="6">
    <source>
        <dbReference type="ARBA" id="ARBA00022840"/>
    </source>
</evidence>
<dbReference type="PANTHER" id="PTHR12858:SF2">
    <property type="entry name" value="RIBOSOME BIOGENESIS PROTEIN BMS1 HOMOLOG"/>
    <property type="match status" value="1"/>
</dbReference>
<dbReference type="EMBL" id="JBDJPC010000006">
    <property type="protein sequence ID" value="KAL1497515.1"/>
    <property type="molecule type" value="Genomic_DNA"/>
</dbReference>
<keyword evidence="5" id="KW-0378">Hydrolase</keyword>
<comment type="subcellular location">
    <subcellularLocation>
        <location evidence="1">Nucleus</location>
        <location evidence="1">Nucleolus</location>
    </subcellularLocation>
</comment>
<keyword evidence="8" id="KW-0539">Nucleus</keyword>
<dbReference type="PANTHER" id="PTHR12858">
    <property type="entry name" value="RIBOSOME BIOGENESIS PROTEIN"/>
    <property type="match status" value="1"/>
</dbReference>
<keyword evidence="7" id="KW-0342">GTP-binding</keyword>
<keyword evidence="14" id="KW-1185">Reference proteome</keyword>
<dbReference type="GO" id="GO:0005654">
    <property type="term" value="C:nucleoplasm"/>
    <property type="evidence" value="ECO:0007669"/>
    <property type="project" value="UniProtKB-ARBA"/>
</dbReference>
<evidence type="ECO:0000256" key="3">
    <source>
        <dbReference type="ARBA" id="ARBA00022553"/>
    </source>
</evidence>
<dbReference type="GO" id="GO:0032040">
    <property type="term" value="C:small-subunit processome"/>
    <property type="evidence" value="ECO:0007669"/>
    <property type="project" value="UniProtKB-ARBA"/>
</dbReference>
<dbReference type="CDD" id="cd01882">
    <property type="entry name" value="BMS1"/>
    <property type="match status" value="1"/>
</dbReference>
<sequence>MDQEGTSKKKSHRDRNSGRKAEKKKNKKEKDIEELTDKQRNPKAFTFNSAIRAERRFRRKQDIDTHKQHVPVVDRSPIEPPPILIAVVGPPKVGKTTLINNLIKLFTKTPLTAIKGPVTIVTGKKRRITLIECNNDINSMIDLAKVCDLALLLCDASFGFEMEVFEFLNICQVHGMPRIMGILTHLDMIKNSKTLKNTKKTLKHRFWTEVYPGAKLFYLSGIIHGQYLNNEIKNLGRFISVMKFRPLVWRQNHSYILGDRYEDLTNQEFIRQNPKCDRTISLYGYVRGVPIKKENSIHVAGFGDLRINNISYLPDPCPLPEELKKRALIEKEKFIYAPFSGLGGIVYDKDAVYIECNNAQAKKYDPNDDYNILDNLFNSKETTGLNIQQDEVQLFTGTQMLVNKDTGVQSLENNKTDNVIEQETDNSTSFSSKNDNIKNYKEEQVVENDRIRRKVIFDTEVDENDDLESEDSESENEMLEDTNKTLDLDDLKVKPIQKAKVEDEIFLKVKEFVTELEANDIPSSNDSTNKLPINTTSITNSDVETDEEDSSNSETPYSEDQSSEDENFENVDVMWKENLVKKAQDAFLQRTHSTQNLMKQIYGVFEPSYQKGLKETEQEELSENENQTDIGGLFRKASKHQEKLKSDRDRQNLMESSLMFSWDTKTKDWTDKQNKPLIANCFVTGKWNESSDAAELLKLDDAENLSDIDSDMYGDFEDLETGVKHVSSENKKKVVSETGKKRKRENADKDEMADREALAEKKRKLKEKFDAEYDNTDKNTYYEDLKSTAEKQAQINKTVFENMPDEVRVEVEGFRPGMYVRIEIEKVPSEFITNFDPTYPLVIGSLNMGEENIGYVNVKIKKHRWYNKILKTGDPLIVSLGWRRFQTLPVYSKLEDDLKYRYLKYTPEHLACNAHFWGPITPQGTGFLALQSIDSNPETLQKQGFRIAATGAVQELDKSTQIMKKLKLIGYPFKIYKKTAFIKNMFTSALEVAKFEGARIKTVSGVRGQIKKAVSKPEGCFRATFEDKILLSDIVFCRTWYKVDVQEYYNPVTTLLLPPDKKNQWRGVRTTGEIKRERNIKNLENKDSLYTKIIREEKPLKPLIVPNKLQKMLPYKDKVNHGVKSTDKKKPIQRVAVIREPHEQTIVKMMKMIKESYNQKQAKLKEETKQRIEKHKQEVLAQENKKQTSVKKKKKEFFRKNK</sequence>
<dbReference type="Proteomes" id="UP001566132">
    <property type="component" value="Unassembled WGS sequence"/>
</dbReference>
<dbReference type="Pfam" id="PF04950">
    <property type="entry name" value="RIBIOP_C"/>
    <property type="match status" value="1"/>
</dbReference>
<dbReference type="InterPro" id="IPR027417">
    <property type="entry name" value="P-loop_NTPase"/>
</dbReference>
<evidence type="ECO:0000313" key="13">
    <source>
        <dbReference type="EMBL" id="KAL1497515.1"/>
    </source>
</evidence>
<dbReference type="Pfam" id="PF08142">
    <property type="entry name" value="AARP2CN"/>
    <property type="match status" value="1"/>
</dbReference>
<evidence type="ECO:0000313" key="14">
    <source>
        <dbReference type="Proteomes" id="UP001566132"/>
    </source>
</evidence>
<comment type="catalytic activity">
    <reaction evidence="9">
        <text>GTP + H2O = GDP + phosphate + H(+)</text>
        <dbReference type="Rhea" id="RHEA:19669"/>
        <dbReference type="ChEBI" id="CHEBI:15377"/>
        <dbReference type="ChEBI" id="CHEBI:15378"/>
        <dbReference type="ChEBI" id="CHEBI:37565"/>
        <dbReference type="ChEBI" id="CHEBI:43474"/>
        <dbReference type="ChEBI" id="CHEBI:58189"/>
    </reaction>
    <physiologicalReaction direction="left-to-right" evidence="9">
        <dbReference type="Rhea" id="RHEA:19670"/>
    </physiologicalReaction>
</comment>
<feature type="region of interest" description="Disordered" evidence="11">
    <location>
        <begin position="520"/>
        <end position="567"/>
    </location>
</feature>
<feature type="compositionally biased region" description="Basic and acidic residues" evidence="11">
    <location>
        <begin position="1163"/>
        <end position="1186"/>
    </location>
</feature>
<dbReference type="PROSITE" id="PS51714">
    <property type="entry name" value="G_BMS1"/>
    <property type="match status" value="1"/>
</dbReference>
<dbReference type="Gene3D" id="3.40.50.300">
    <property type="entry name" value="P-loop containing nucleotide triphosphate hydrolases"/>
    <property type="match status" value="1"/>
</dbReference>
<evidence type="ECO:0000256" key="7">
    <source>
        <dbReference type="ARBA" id="ARBA00023134"/>
    </source>
</evidence>
<dbReference type="GO" id="GO:0005525">
    <property type="term" value="F:GTP binding"/>
    <property type="evidence" value="ECO:0007669"/>
    <property type="project" value="UniProtKB-KW"/>
</dbReference>
<keyword evidence="6" id="KW-0067">ATP-binding</keyword>
<evidence type="ECO:0000256" key="2">
    <source>
        <dbReference type="ARBA" id="ARBA00022517"/>
    </source>
</evidence>
<feature type="compositionally biased region" description="Basic residues" evidence="11">
    <location>
        <begin position="1188"/>
        <end position="1202"/>
    </location>
</feature>
<evidence type="ECO:0000256" key="1">
    <source>
        <dbReference type="ARBA" id="ARBA00004604"/>
    </source>
</evidence>
<name>A0ABD1ELZ1_HYPHA</name>
<dbReference type="InterPro" id="IPR012948">
    <property type="entry name" value="AARP2CN"/>
</dbReference>
<organism evidence="13 14">
    <name type="scientific">Hypothenemus hampei</name>
    <name type="common">Coffee berry borer</name>
    <dbReference type="NCBI Taxonomy" id="57062"/>
    <lineage>
        <taxon>Eukaryota</taxon>
        <taxon>Metazoa</taxon>
        <taxon>Ecdysozoa</taxon>
        <taxon>Arthropoda</taxon>
        <taxon>Hexapoda</taxon>
        <taxon>Insecta</taxon>
        <taxon>Pterygota</taxon>
        <taxon>Neoptera</taxon>
        <taxon>Endopterygota</taxon>
        <taxon>Coleoptera</taxon>
        <taxon>Polyphaga</taxon>
        <taxon>Cucujiformia</taxon>
        <taxon>Curculionidae</taxon>
        <taxon>Scolytinae</taxon>
        <taxon>Hypothenemus</taxon>
    </lineage>
</organism>
<keyword evidence="3" id="KW-0597">Phosphoprotein</keyword>
<evidence type="ECO:0000259" key="12">
    <source>
        <dbReference type="PROSITE" id="PS51714"/>
    </source>
</evidence>
<reference evidence="13 14" key="1">
    <citation type="submission" date="2024-05" db="EMBL/GenBank/DDBJ databases">
        <title>Genetic variation in Jamaican populations of the coffee berry borer (Hypothenemus hampei).</title>
        <authorList>
            <person name="Errbii M."/>
            <person name="Myrie A."/>
        </authorList>
    </citation>
    <scope>NUCLEOTIDE SEQUENCE [LARGE SCALE GENOMIC DNA]</scope>
    <source>
        <strain evidence="13">JA-Hopewell-2020-01-JO</strain>
        <tissue evidence="13">Whole body</tissue>
    </source>
</reference>
<comment type="similarity">
    <text evidence="10">Belongs to the TRAFAC class translation factor GTPase superfamily. Bms1-like GTPase family. BMS1 subfamily.</text>
</comment>
<dbReference type="GO" id="GO:0016787">
    <property type="term" value="F:hydrolase activity"/>
    <property type="evidence" value="ECO:0007669"/>
    <property type="project" value="UniProtKB-KW"/>
</dbReference>
<proteinExistence type="inferred from homology"/>
<feature type="region of interest" description="Disordered" evidence="11">
    <location>
        <begin position="730"/>
        <end position="753"/>
    </location>
</feature>
<gene>
    <name evidence="13" type="ORF">ABEB36_008462</name>
</gene>
<feature type="compositionally biased region" description="Basic and acidic residues" evidence="11">
    <location>
        <begin position="28"/>
        <end position="40"/>
    </location>
</feature>
<evidence type="ECO:0000256" key="8">
    <source>
        <dbReference type="ARBA" id="ARBA00023242"/>
    </source>
</evidence>
<dbReference type="SMART" id="SM00785">
    <property type="entry name" value="AARP2CN"/>
    <property type="match status" value="1"/>
</dbReference>
<keyword evidence="2" id="KW-0690">Ribosome biogenesis</keyword>
<dbReference type="AlphaFoldDB" id="A0ABD1ELZ1"/>
<dbReference type="FunFam" id="3.40.50.300:FF:000105">
    <property type="entry name" value="BMS1 ribosome biogenesis factor"/>
    <property type="match status" value="1"/>
</dbReference>
<dbReference type="InterPro" id="IPR039761">
    <property type="entry name" value="Bms1/Tsr1"/>
</dbReference>
<feature type="region of interest" description="Disordered" evidence="11">
    <location>
        <begin position="462"/>
        <end position="483"/>
    </location>
</feature>
<dbReference type="InterPro" id="IPR030387">
    <property type="entry name" value="G_Bms1/Tsr1_dom"/>
</dbReference>
<evidence type="ECO:0000256" key="4">
    <source>
        <dbReference type="ARBA" id="ARBA00022741"/>
    </source>
</evidence>
<feature type="region of interest" description="Disordered" evidence="11">
    <location>
        <begin position="1158"/>
        <end position="1202"/>
    </location>
</feature>
<feature type="compositionally biased region" description="Acidic residues" evidence="11">
    <location>
        <begin position="462"/>
        <end position="480"/>
    </location>
</feature>
<feature type="compositionally biased region" description="Polar residues" evidence="11">
    <location>
        <begin position="521"/>
        <end position="538"/>
    </location>
</feature>
<evidence type="ECO:0000256" key="5">
    <source>
        <dbReference type="ARBA" id="ARBA00022801"/>
    </source>
</evidence>
<dbReference type="InterPro" id="IPR037875">
    <property type="entry name" value="Bms1_N"/>
</dbReference>
<dbReference type="GO" id="GO:0005524">
    <property type="term" value="F:ATP binding"/>
    <property type="evidence" value="ECO:0007669"/>
    <property type="project" value="UniProtKB-KW"/>
</dbReference>
<accession>A0ABD1ELZ1</accession>
<keyword evidence="4" id="KW-0547">Nucleotide-binding</keyword>
<protein>
    <recommendedName>
        <fullName evidence="12">Bms1-type G domain-containing protein</fullName>
    </recommendedName>
</protein>
<dbReference type="InterPro" id="IPR007034">
    <property type="entry name" value="BMS1_TSR1_C"/>
</dbReference>
<evidence type="ECO:0000256" key="11">
    <source>
        <dbReference type="SAM" id="MobiDB-lite"/>
    </source>
</evidence>
<evidence type="ECO:0000256" key="10">
    <source>
        <dbReference type="ARBA" id="ARBA00061391"/>
    </source>
</evidence>
<comment type="caution">
    <text evidence="13">The sequence shown here is derived from an EMBL/GenBank/DDBJ whole genome shotgun (WGS) entry which is preliminary data.</text>
</comment>
<evidence type="ECO:0000256" key="9">
    <source>
        <dbReference type="ARBA" id="ARBA00049117"/>
    </source>
</evidence>
<dbReference type="SMART" id="SM01362">
    <property type="entry name" value="DUF663"/>
    <property type="match status" value="1"/>
</dbReference>